<accession>A0ABQ7FE58</accession>
<evidence type="ECO:0000313" key="2">
    <source>
        <dbReference type="EMBL" id="KAF4405949.1"/>
    </source>
</evidence>
<reference evidence="2 3" key="1">
    <citation type="submission" date="2019-10" db="EMBL/GenBank/DDBJ databases">
        <title>Streptomyces tenebrisbrunneis sp.nov., an endogenous actinomycete isolated from of Lycium ruthenicum.</title>
        <authorList>
            <person name="Ma L."/>
        </authorList>
    </citation>
    <scope>NUCLEOTIDE SEQUENCE [LARGE SCALE GENOMIC DNA]</scope>
    <source>
        <strain evidence="2 3">TRM 66187</strain>
    </source>
</reference>
<protein>
    <recommendedName>
        <fullName evidence="1">DUF5753 domain-containing protein</fullName>
    </recommendedName>
</protein>
<name>A0ABQ7FE58_9ACTN</name>
<comment type="caution">
    <text evidence="2">The sequence shown here is derived from an EMBL/GenBank/DDBJ whole genome shotgun (WGS) entry which is preliminary data.</text>
</comment>
<dbReference type="Proteomes" id="UP000621266">
    <property type="component" value="Unassembled WGS sequence"/>
</dbReference>
<proteinExistence type="predicted"/>
<dbReference type="InterPro" id="IPR043917">
    <property type="entry name" value="DUF5753"/>
</dbReference>
<dbReference type="EMBL" id="WHPN01000394">
    <property type="protein sequence ID" value="KAF4405949.1"/>
    <property type="molecule type" value="Genomic_DNA"/>
</dbReference>
<dbReference type="Pfam" id="PF19054">
    <property type="entry name" value="DUF5753"/>
    <property type="match status" value="1"/>
</dbReference>
<sequence>MLQTRVYASAIHRSSYARPAGRLATDRALGFRLRRQEVLTVAHAPRFHATVHESALRVRYGGREVVRDQLLRLMEVSRLPNVTVQVFPQEADAPAFTHPFMVVEWDVKELSTVLVDQLEGSTYLGEARRVGEYRAIFERLSELALPPVDAAAAPEGRRAKDSLGLLQRLLYPLLQKGVHVSAQVAEIQLQRGRRGHVRRGGG</sequence>
<evidence type="ECO:0000259" key="1">
    <source>
        <dbReference type="Pfam" id="PF19054"/>
    </source>
</evidence>
<keyword evidence="3" id="KW-1185">Reference proteome</keyword>
<organism evidence="2 3">
    <name type="scientific">Streptomyces lycii</name>
    <dbReference type="NCBI Taxonomy" id="2654337"/>
    <lineage>
        <taxon>Bacteria</taxon>
        <taxon>Bacillati</taxon>
        <taxon>Actinomycetota</taxon>
        <taxon>Actinomycetes</taxon>
        <taxon>Kitasatosporales</taxon>
        <taxon>Streptomycetaceae</taxon>
        <taxon>Streptomyces</taxon>
    </lineage>
</organism>
<gene>
    <name evidence="2" type="ORF">GCU69_27515</name>
</gene>
<feature type="domain" description="DUF5753" evidence="1">
    <location>
        <begin position="1"/>
        <end position="151"/>
    </location>
</feature>
<evidence type="ECO:0000313" key="3">
    <source>
        <dbReference type="Proteomes" id="UP000621266"/>
    </source>
</evidence>